<evidence type="ECO:0000256" key="3">
    <source>
        <dbReference type="SAM" id="MobiDB-lite"/>
    </source>
</evidence>
<dbReference type="Pfam" id="PF01237">
    <property type="entry name" value="Oxysterol_BP"/>
    <property type="match status" value="2"/>
</dbReference>
<evidence type="ECO:0000256" key="2">
    <source>
        <dbReference type="RuleBase" id="RU003844"/>
    </source>
</evidence>
<dbReference type="SUPFAM" id="SSF144000">
    <property type="entry name" value="Oxysterol-binding protein-like"/>
    <property type="match status" value="1"/>
</dbReference>
<dbReference type="InterPro" id="IPR000648">
    <property type="entry name" value="Oxysterol-bd"/>
</dbReference>
<dbReference type="Gene3D" id="3.30.70.3490">
    <property type="match status" value="1"/>
</dbReference>
<dbReference type="OrthoDB" id="48057at2759"/>
<dbReference type="GO" id="GO:0005829">
    <property type="term" value="C:cytosol"/>
    <property type="evidence" value="ECO:0007669"/>
    <property type="project" value="TreeGrafter"/>
</dbReference>
<protein>
    <recommendedName>
        <fullName evidence="6">Oxysterol-binding protein-like protein</fullName>
    </recommendedName>
</protein>
<evidence type="ECO:0000313" key="4">
    <source>
        <dbReference type="EMBL" id="KAF2000367.1"/>
    </source>
</evidence>
<feature type="region of interest" description="Disordered" evidence="3">
    <location>
        <begin position="1"/>
        <end position="43"/>
    </location>
</feature>
<keyword evidence="5" id="KW-1185">Reference proteome</keyword>
<dbReference type="AlphaFoldDB" id="A0A6A5WG27"/>
<sequence>MAENATPSSLGTAPSAPGSASTEPSRAPTPANAPAEKPPDDSSKLKTFIGVLRRFIGVSDLAAVRFSLPAQLLEPTPNLGMSKRHIGDSDEALGRMLGTLRFWFTKDLKYVKGKPCKPYNSTLGEFFRCNWQVEDTTPPLKHAHDSTPSSSAASASGDTKLVKISYLTEQTSHHPPVSAFYIDCPEKGIAAKGFDQLSAKFTGTSIRVVAGAHNLGIFITLKSRDHEEYQLTHPAAYLGGLLRGSLSVSVADSCFVTCPKTKMKVILEYLEEGWLGRTQNKVVGIIFTYDPDNDTKTRIKDVSDKDVLARIDGCWQDKVYYTLGNGPFAKASEKLLLLDLNPLYPIPKIIPPMEVQLPNESRKFWDGVTSAIVNKQYSLATTLKQEIEEKQRAKVIERKEAGKEWQPRFFTGSVTPVGKPDLTEDGRQALKGLQEERYELAENKEYGA</sequence>
<evidence type="ECO:0000313" key="5">
    <source>
        <dbReference type="Proteomes" id="UP000799779"/>
    </source>
</evidence>
<dbReference type="GO" id="GO:0032934">
    <property type="term" value="F:sterol binding"/>
    <property type="evidence" value="ECO:0007669"/>
    <property type="project" value="TreeGrafter"/>
</dbReference>
<reference evidence="4" key="1">
    <citation type="journal article" date="2020" name="Stud. Mycol.">
        <title>101 Dothideomycetes genomes: a test case for predicting lifestyles and emergence of pathogens.</title>
        <authorList>
            <person name="Haridas S."/>
            <person name="Albert R."/>
            <person name="Binder M."/>
            <person name="Bloem J."/>
            <person name="Labutti K."/>
            <person name="Salamov A."/>
            <person name="Andreopoulos B."/>
            <person name="Baker S."/>
            <person name="Barry K."/>
            <person name="Bills G."/>
            <person name="Bluhm B."/>
            <person name="Cannon C."/>
            <person name="Castanera R."/>
            <person name="Culley D."/>
            <person name="Daum C."/>
            <person name="Ezra D."/>
            <person name="Gonzalez J."/>
            <person name="Henrissat B."/>
            <person name="Kuo A."/>
            <person name="Liang C."/>
            <person name="Lipzen A."/>
            <person name="Lutzoni F."/>
            <person name="Magnuson J."/>
            <person name="Mondo S."/>
            <person name="Nolan M."/>
            <person name="Ohm R."/>
            <person name="Pangilinan J."/>
            <person name="Park H.-J."/>
            <person name="Ramirez L."/>
            <person name="Alfaro M."/>
            <person name="Sun H."/>
            <person name="Tritt A."/>
            <person name="Yoshinaga Y."/>
            <person name="Zwiers L.-H."/>
            <person name="Turgeon B."/>
            <person name="Goodwin S."/>
            <person name="Spatafora J."/>
            <person name="Crous P."/>
            <person name="Grigoriev I."/>
        </authorList>
    </citation>
    <scope>NUCLEOTIDE SEQUENCE</scope>
    <source>
        <strain evidence="4">CBS 123094</strain>
    </source>
</reference>
<feature type="compositionally biased region" description="Polar residues" evidence="3">
    <location>
        <begin position="1"/>
        <end position="24"/>
    </location>
</feature>
<evidence type="ECO:0008006" key="6">
    <source>
        <dbReference type="Google" id="ProtNLM"/>
    </source>
</evidence>
<gene>
    <name evidence="4" type="ORF">P154DRAFT_466022</name>
</gene>
<dbReference type="FunFam" id="2.40.160.120:FF:000016">
    <property type="entry name" value="Oxysterol binding protein (Orp8), putative"/>
    <property type="match status" value="1"/>
</dbReference>
<dbReference type="EMBL" id="ML977589">
    <property type="protein sequence ID" value="KAF2000367.1"/>
    <property type="molecule type" value="Genomic_DNA"/>
</dbReference>
<evidence type="ECO:0000256" key="1">
    <source>
        <dbReference type="ARBA" id="ARBA00008842"/>
    </source>
</evidence>
<dbReference type="PANTHER" id="PTHR10972">
    <property type="entry name" value="OXYSTEROL-BINDING PROTEIN-RELATED"/>
    <property type="match status" value="1"/>
</dbReference>
<dbReference type="InterPro" id="IPR018494">
    <property type="entry name" value="Oxysterol-bd_CS"/>
</dbReference>
<accession>A0A6A5WG27</accession>
<dbReference type="PROSITE" id="PS01013">
    <property type="entry name" value="OSBP"/>
    <property type="match status" value="1"/>
</dbReference>
<proteinExistence type="inferred from homology"/>
<comment type="similarity">
    <text evidence="1 2">Belongs to the OSBP family.</text>
</comment>
<dbReference type="GO" id="GO:0016020">
    <property type="term" value="C:membrane"/>
    <property type="evidence" value="ECO:0007669"/>
    <property type="project" value="TreeGrafter"/>
</dbReference>
<dbReference type="PANTHER" id="PTHR10972:SF212">
    <property type="entry name" value="OXYSTEROL-BINDING PROTEIN-LIKE PROTEIN 1"/>
    <property type="match status" value="1"/>
</dbReference>
<name>A0A6A5WG27_9PLEO</name>
<organism evidence="4 5">
    <name type="scientific">Amniculicola lignicola CBS 123094</name>
    <dbReference type="NCBI Taxonomy" id="1392246"/>
    <lineage>
        <taxon>Eukaryota</taxon>
        <taxon>Fungi</taxon>
        <taxon>Dikarya</taxon>
        <taxon>Ascomycota</taxon>
        <taxon>Pezizomycotina</taxon>
        <taxon>Dothideomycetes</taxon>
        <taxon>Pleosporomycetidae</taxon>
        <taxon>Pleosporales</taxon>
        <taxon>Amniculicolaceae</taxon>
        <taxon>Amniculicola</taxon>
    </lineage>
</organism>
<dbReference type="Gene3D" id="2.40.160.120">
    <property type="match status" value="1"/>
</dbReference>
<dbReference type="InterPro" id="IPR037239">
    <property type="entry name" value="OSBP_sf"/>
</dbReference>
<dbReference type="Proteomes" id="UP000799779">
    <property type="component" value="Unassembled WGS sequence"/>
</dbReference>